<dbReference type="Gene3D" id="2.60.40.10">
    <property type="entry name" value="Immunoglobulins"/>
    <property type="match status" value="1"/>
</dbReference>
<evidence type="ECO:0000313" key="3">
    <source>
        <dbReference type="EMBL" id="ADU27894.1"/>
    </source>
</evidence>
<gene>
    <name evidence="3" type="ordered locus">Ethha_2395</name>
</gene>
<dbReference type="InterPro" id="IPR025660">
    <property type="entry name" value="Pept_his_AS"/>
</dbReference>
<protein>
    <submittedName>
        <fullName evidence="3">Peptidase C1A papain</fullName>
    </submittedName>
</protein>
<sequence>MPLFPNRFDRNRLKRAAEQTAHIHLLIDYDISFVKKGAAMKIKTTRVCAAVCAFFFLLSSSVPASAATSTAQQYTVQTTTGASISGLSVTSLMHTASSGSGTRKLGYRSTLLQIPHAATGASRRYGAVSIPSSYDLRTTNKLTPIRDQGMEGDCWAYAAIASLESFLMPGEEDDFSESDLVQNAGFDASENDGGNDLMATAYLARWNGPLNEGTTSGVQKHVQNVDWLPSRSGYGDTDTDTAIKQAVMNDGAVSTPIYMDENSYYCASTSSYFDPHDDTANHAVDIVGWNDAYPASNFTTTAGGTPAGNGAFLCRNSWGTSWGDSGYFYVSYYDKSLGQSESAVFDSAESTDNYNRNYQYDPLGLVGEIGMSGSGTQWMANVFTASDNDSLAAMGFYTLIPSTSYNLYIIPNYTGSLTNATLVASGTVADAGYHTAALSNQVALTSGKQFAVEVEFVGQGGVIPIEGPVSGYSSQATASSGQSFVSDNGTDWEDTTAIDLAAAQDPSSGSAQFIQSGSNSNLNVCLKAFTIPLTLSGSTLNANATYYGGIPVGGTAAAHAGLKQVTVSADGKALQTLPETGISADFSYTIPAGTLSSGTHSITVTATDTGNSTVQQTTSIVVGAPQTTIDTLAVDSSGDGGWTVAGWSVAPSGIASNVIYIDKGTANEKQYSAAFTSRPDVQKNIYPNGNYPNGANSGFSVSIPADNLTVGTHTVTVAANAQNGSTQLTTRSMDVGPASLTTIDTPANGSALAGVITVSGWALNHAGINRVDAYLYNSSGTPTPIGSVPAEDMTDRTDVAGAYAQAGYLGLNAAGYTIQYDTSALPAGNYTLVVAGIGNDGSVQWASRGITLGTLPAQTRIDTPANNTYVTGNHFTVSGWALNSSGIQRVDIYAYDPSNKPHQLGSVSSDALSARIDVADAFPAYGTCNSGYSLSASTTGLPAGIYTLAVAGIGKDGSVQWTSRSLTIGPAPQTCIDAPGNGDYVTGQNVTISGWALNHSGIQRVDVYAYDQSHTPHKLGSILSDNMTNRSDVAGAFPAYGMLNSGYSLSVSTADLPAGTYNLAVAGIGNDGDVQWASRLITIGPAPQTHIDAPTSGARVSGQSFTVSGWALNHSGIQRVDVYVYDHSNTPHKLGSVLSDDMTNRSDVAGAFPAYGMLNSGYSLTVSMASLPTGTYNLAVAGIGNDGDVQWASTSISVN</sequence>
<name>E6U581_ETHHY</name>
<dbReference type="InterPro" id="IPR038765">
    <property type="entry name" value="Papain-like_cys_pep_sf"/>
</dbReference>
<dbReference type="GO" id="GO:0006508">
    <property type="term" value="P:proteolysis"/>
    <property type="evidence" value="ECO:0007669"/>
    <property type="project" value="InterPro"/>
</dbReference>
<dbReference type="InterPro" id="IPR013783">
    <property type="entry name" value="Ig-like_fold"/>
</dbReference>
<dbReference type="CDD" id="cd02619">
    <property type="entry name" value="Peptidase_C1"/>
    <property type="match status" value="1"/>
</dbReference>
<dbReference type="EMBL" id="CP002400">
    <property type="protein sequence ID" value="ADU27894.1"/>
    <property type="molecule type" value="Genomic_DNA"/>
</dbReference>
<evidence type="ECO:0000259" key="2">
    <source>
        <dbReference type="SMART" id="SM00645"/>
    </source>
</evidence>
<dbReference type="Pfam" id="PF17957">
    <property type="entry name" value="Big_7"/>
    <property type="match status" value="4"/>
</dbReference>
<dbReference type="InterPro" id="IPR040528">
    <property type="entry name" value="Lectin-like"/>
</dbReference>
<reference evidence="3 4" key="1">
    <citation type="submission" date="2010-12" db="EMBL/GenBank/DDBJ databases">
        <title>Complete sequence of Ethanoligenens harbinense YUAN-3.</title>
        <authorList>
            <person name="Lucas S."/>
            <person name="Copeland A."/>
            <person name="Lapidus A."/>
            <person name="Cheng J.-F."/>
            <person name="Bruce D."/>
            <person name="Goodwin L."/>
            <person name="Pitluck S."/>
            <person name="Chertkov O."/>
            <person name="Misra M."/>
            <person name="Detter J.C."/>
            <person name="Han C."/>
            <person name="Tapia R."/>
            <person name="Land M."/>
            <person name="Hauser L."/>
            <person name="Jeffries C."/>
            <person name="Kyrpides N."/>
            <person name="Ivanova N."/>
            <person name="Mikhailova N."/>
            <person name="Wang A."/>
            <person name="Mouttaki H."/>
            <person name="He Z."/>
            <person name="Zhou J."/>
            <person name="Hemme C.L."/>
            <person name="Woyke T."/>
        </authorList>
    </citation>
    <scope>NUCLEOTIDE SEQUENCE [LARGE SCALE GENOMIC DNA]</scope>
    <source>
        <strain evidence="4">DSM 18485 / JCM 12961 / CGMCC 1.5033 / YUAN-3</strain>
    </source>
</reference>
<dbReference type="STRING" id="663278.Ethha_2395"/>
<dbReference type="KEGG" id="eha:Ethha_2395"/>
<dbReference type="SMART" id="SM00645">
    <property type="entry name" value="Pept_C1"/>
    <property type="match status" value="1"/>
</dbReference>
<dbReference type="Gene3D" id="3.90.70.10">
    <property type="entry name" value="Cysteine proteinases"/>
    <property type="match status" value="1"/>
</dbReference>
<dbReference type="Pfam" id="PF18560">
    <property type="entry name" value="Lectin_like"/>
    <property type="match status" value="1"/>
</dbReference>
<dbReference type="AlphaFoldDB" id="E6U581"/>
<dbReference type="SUPFAM" id="SSF54001">
    <property type="entry name" value="Cysteine proteinases"/>
    <property type="match status" value="1"/>
</dbReference>
<dbReference type="Proteomes" id="UP000001551">
    <property type="component" value="Chromosome"/>
</dbReference>
<dbReference type="HOGENOM" id="CLU_270932_0_0_9"/>
<feature type="domain" description="Peptidase C1A papain C-terminal" evidence="2">
    <location>
        <begin position="130"/>
        <end position="347"/>
    </location>
</feature>
<keyword evidence="4" id="KW-1185">Reference proteome</keyword>
<evidence type="ECO:0000256" key="1">
    <source>
        <dbReference type="ARBA" id="ARBA00008455"/>
    </source>
</evidence>
<dbReference type="InterPro" id="IPR013128">
    <property type="entry name" value="Peptidase_C1A"/>
</dbReference>
<dbReference type="PANTHER" id="PTHR12411">
    <property type="entry name" value="CYSTEINE PROTEASE FAMILY C1-RELATED"/>
    <property type="match status" value="1"/>
</dbReference>
<accession>E6U581</accession>
<organism evidence="3 4">
    <name type="scientific">Ethanoligenens harbinense (strain DSM 18485 / JCM 12961 / CGMCC 1.5033 / YUAN-3)</name>
    <dbReference type="NCBI Taxonomy" id="663278"/>
    <lineage>
        <taxon>Bacteria</taxon>
        <taxon>Bacillati</taxon>
        <taxon>Bacillota</taxon>
        <taxon>Clostridia</taxon>
        <taxon>Eubacteriales</taxon>
        <taxon>Oscillospiraceae</taxon>
        <taxon>Ethanoligenens</taxon>
    </lineage>
</organism>
<dbReference type="eggNOG" id="COG4870">
    <property type="taxonomic scope" value="Bacteria"/>
</dbReference>
<dbReference type="PROSITE" id="PS00639">
    <property type="entry name" value="THIOL_PROTEASE_HIS"/>
    <property type="match status" value="1"/>
</dbReference>
<dbReference type="GO" id="GO:0008234">
    <property type="term" value="F:cysteine-type peptidase activity"/>
    <property type="evidence" value="ECO:0007669"/>
    <property type="project" value="InterPro"/>
</dbReference>
<proteinExistence type="inferred from homology"/>
<dbReference type="Pfam" id="PF00112">
    <property type="entry name" value="Peptidase_C1"/>
    <property type="match status" value="1"/>
</dbReference>
<dbReference type="InterPro" id="IPR000668">
    <property type="entry name" value="Peptidase_C1A_C"/>
</dbReference>
<comment type="similarity">
    <text evidence="1">Belongs to the peptidase C1 family.</text>
</comment>
<evidence type="ECO:0000313" key="4">
    <source>
        <dbReference type="Proteomes" id="UP000001551"/>
    </source>
</evidence>